<evidence type="ECO:0000313" key="2">
    <source>
        <dbReference type="Proteomes" id="UP001057452"/>
    </source>
</evidence>
<dbReference type="EMBL" id="CM043802">
    <property type="protein sequence ID" value="KAI4808270.1"/>
    <property type="molecule type" value="Genomic_DNA"/>
</dbReference>
<sequence>MTAALDCFDMERRERDLAVTFSITVQYGKGNSPFAAFPCNPPARLPTNPYAPPSTPSSTSSAFASRDPGAVKHYYPGVLSSEYSPPGTEASGWLACLAAGPSPATTSTWPEFNPRGRLQ</sequence>
<name>A0ACB9W5J6_CHAAC</name>
<dbReference type="Proteomes" id="UP001057452">
    <property type="component" value="Chromosome 18"/>
</dbReference>
<gene>
    <name evidence="1" type="ORF">KUCAC02_000334</name>
</gene>
<accession>A0ACB9W5J6</accession>
<organism evidence="1 2">
    <name type="scientific">Chaenocephalus aceratus</name>
    <name type="common">Blackfin icefish</name>
    <name type="synonym">Chaenichthys aceratus</name>
    <dbReference type="NCBI Taxonomy" id="36190"/>
    <lineage>
        <taxon>Eukaryota</taxon>
        <taxon>Metazoa</taxon>
        <taxon>Chordata</taxon>
        <taxon>Craniata</taxon>
        <taxon>Vertebrata</taxon>
        <taxon>Euteleostomi</taxon>
        <taxon>Actinopterygii</taxon>
        <taxon>Neopterygii</taxon>
        <taxon>Teleostei</taxon>
        <taxon>Neoteleostei</taxon>
        <taxon>Acanthomorphata</taxon>
        <taxon>Eupercaria</taxon>
        <taxon>Perciformes</taxon>
        <taxon>Notothenioidei</taxon>
        <taxon>Channichthyidae</taxon>
        <taxon>Chaenocephalus</taxon>
    </lineage>
</organism>
<keyword evidence="2" id="KW-1185">Reference proteome</keyword>
<evidence type="ECO:0000313" key="1">
    <source>
        <dbReference type="EMBL" id="KAI4808270.1"/>
    </source>
</evidence>
<comment type="caution">
    <text evidence="1">The sequence shown here is derived from an EMBL/GenBank/DDBJ whole genome shotgun (WGS) entry which is preliminary data.</text>
</comment>
<proteinExistence type="predicted"/>
<reference evidence="1" key="1">
    <citation type="submission" date="2022-05" db="EMBL/GenBank/DDBJ databases">
        <title>Chromosome-level genome of Chaenocephalus aceratus.</title>
        <authorList>
            <person name="Park H."/>
        </authorList>
    </citation>
    <scope>NUCLEOTIDE SEQUENCE</scope>
    <source>
        <strain evidence="1">KU_202001</strain>
    </source>
</reference>
<protein>
    <submittedName>
        <fullName evidence="1">Uncharacterized protein</fullName>
    </submittedName>
</protein>